<comment type="subcellular location">
    <subcellularLocation>
        <location evidence="1">Nucleus</location>
    </subcellularLocation>
</comment>
<evidence type="ECO:0000256" key="7">
    <source>
        <dbReference type="PROSITE-ProRule" id="PRU00042"/>
    </source>
</evidence>
<keyword evidence="3" id="KW-0677">Repeat</keyword>
<dbReference type="GeneID" id="105848515"/>
<keyword evidence="4 7" id="KW-0863">Zinc-finger</keyword>
<dbReference type="InterPro" id="IPR013087">
    <property type="entry name" value="Znf_C2H2_type"/>
</dbReference>
<dbReference type="SMART" id="SM00355">
    <property type="entry name" value="ZnF_C2H2"/>
    <property type="match status" value="5"/>
</dbReference>
<dbReference type="SUPFAM" id="SSF57667">
    <property type="entry name" value="beta-beta-alpha zinc fingers"/>
    <property type="match status" value="3"/>
</dbReference>
<dbReference type="Proteomes" id="UP001652625">
    <property type="component" value="Chromosome 05"/>
</dbReference>
<feature type="domain" description="C2H2-type" evidence="8">
    <location>
        <begin position="123"/>
        <end position="150"/>
    </location>
</feature>
<dbReference type="PANTHER" id="PTHR16515:SF49">
    <property type="entry name" value="GASTRULA ZINC FINGER PROTEIN XLCGF49.1-LIKE-RELATED"/>
    <property type="match status" value="1"/>
</dbReference>
<reference evidence="10" key="1">
    <citation type="submission" date="2025-08" db="UniProtKB">
        <authorList>
            <consortium name="RefSeq"/>
        </authorList>
    </citation>
    <scope>IDENTIFICATION</scope>
</reference>
<evidence type="ECO:0000256" key="1">
    <source>
        <dbReference type="ARBA" id="ARBA00004123"/>
    </source>
</evidence>
<evidence type="ECO:0000256" key="2">
    <source>
        <dbReference type="ARBA" id="ARBA00022723"/>
    </source>
</evidence>
<dbReference type="Gene3D" id="3.30.160.60">
    <property type="entry name" value="Classic Zinc Finger"/>
    <property type="match status" value="4"/>
</dbReference>
<feature type="domain" description="C2H2-type" evidence="8">
    <location>
        <begin position="179"/>
        <end position="206"/>
    </location>
</feature>
<accession>A0ABM4BXS5</accession>
<keyword evidence="9" id="KW-1185">Reference proteome</keyword>
<keyword evidence="5" id="KW-0862">Zinc</keyword>
<dbReference type="PROSITE" id="PS50157">
    <property type="entry name" value="ZINC_FINGER_C2H2_2"/>
    <property type="match status" value="4"/>
</dbReference>
<feature type="domain" description="C2H2-type" evidence="8">
    <location>
        <begin position="95"/>
        <end position="122"/>
    </location>
</feature>
<feature type="domain" description="C2H2-type" evidence="8">
    <location>
        <begin position="151"/>
        <end position="178"/>
    </location>
</feature>
<dbReference type="InterPro" id="IPR036236">
    <property type="entry name" value="Znf_C2H2_sf"/>
</dbReference>
<keyword evidence="6" id="KW-0539">Nucleus</keyword>
<evidence type="ECO:0000256" key="3">
    <source>
        <dbReference type="ARBA" id="ARBA00022737"/>
    </source>
</evidence>
<evidence type="ECO:0000313" key="10">
    <source>
        <dbReference type="RefSeq" id="XP_065654023.1"/>
    </source>
</evidence>
<organism evidence="9 10">
    <name type="scientific">Hydra vulgaris</name>
    <name type="common">Hydra</name>
    <name type="synonym">Hydra attenuata</name>
    <dbReference type="NCBI Taxonomy" id="6087"/>
    <lineage>
        <taxon>Eukaryota</taxon>
        <taxon>Metazoa</taxon>
        <taxon>Cnidaria</taxon>
        <taxon>Hydrozoa</taxon>
        <taxon>Hydroidolina</taxon>
        <taxon>Anthoathecata</taxon>
        <taxon>Aplanulata</taxon>
        <taxon>Hydridae</taxon>
        <taxon>Hydra</taxon>
    </lineage>
</organism>
<dbReference type="Pfam" id="PF00096">
    <property type="entry name" value="zf-C2H2"/>
    <property type="match status" value="4"/>
</dbReference>
<dbReference type="InterPro" id="IPR050331">
    <property type="entry name" value="Zinc_finger"/>
</dbReference>
<gene>
    <name evidence="10" type="primary">LOC105848515</name>
</gene>
<evidence type="ECO:0000256" key="6">
    <source>
        <dbReference type="ARBA" id="ARBA00023242"/>
    </source>
</evidence>
<evidence type="ECO:0000256" key="5">
    <source>
        <dbReference type="ARBA" id="ARBA00022833"/>
    </source>
</evidence>
<keyword evidence="2" id="KW-0479">Metal-binding</keyword>
<sequence>MPRSFLVRRNIYTKIEDCSSNSENEEWHFLTGNESVSSSLTDISNKSSASYHSSNITLNSIIQYDKKYIQNDDASLQWDPCSPALIDDSMNCKPFSCSMCGKTFRLSSTLCRHKIIHTSQRPHKCYICFKSFNRSSTLKTHLKTHCKTKEFVCKICGKGFHQKGNLRNHSLIHTGEKPFTCPVCTKAFNKLSNLKFHLHRHTDQKPYRCRFCKLSMTRRGELKHHISIYHSEAL</sequence>
<dbReference type="PROSITE" id="PS00028">
    <property type="entry name" value="ZINC_FINGER_C2H2_1"/>
    <property type="match status" value="5"/>
</dbReference>
<evidence type="ECO:0000259" key="8">
    <source>
        <dbReference type="PROSITE" id="PS50157"/>
    </source>
</evidence>
<dbReference type="RefSeq" id="XP_065654023.1">
    <property type="nucleotide sequence ID" value="XM_065797951.1"/>
</dbReference>
<evidence type="ECO:0000313" key="9">
    <source>
        <dbReference type="Proteomes" id="UP001652625"/>
    </source>
</evidence>
<proteinExistence type="predicted"/>
<name>A0ABM4BXS5_HYDVU</name>
<dbReference type="PANTHER" id="PTHR16515">
    <property type="entry name" value="PR DOMAIN ZINC FINGER PROTEIN"/>
    <property type="match status" value="1"/>
</dbReference>
<evidence type="ECO:0000256" key="4">
    <source>
        <dbReference type="ARBA" id="ARBA00022771"/>
    </source>
</evidence>
<protein>
    <submittedName>
        <fullName evidence="10">Fez family zinc finger protein 2</fullName>
    </submittedName>
</protein>